<dbReference type="Pfam" id="PF01546">
    <property type="entry name" value="Peptidase_M20"/>
    <property type="match status" value="1"/>
</dbReference>
<dbReference type="PANTHER" id="PTHR32494">
    <property type="entry name" value="ALLANTOATE DEIMINASE-RELATED"/>
    <property type="match status" value="1"/>
</dbReference>
<evidence type="ECO:0000256" key="1">
    <source>
        <dbReference type="ARBA" id="ARBA00006153"/>
    </source>
</evidence>
<protein>
    <submittedName>
        <fullName evidence="4">Zn-dependent hydrolase</fullName>
    </submittedName>
</protein>
<dbReference type="InterPro" id="IPR036264">
    <property type="entry name" value="Bact_exopeptidase_dim_dom"/>
</dbReference>
<comment type="caution">
    <text evidence="4">The sequence shown here is derived from an EMBL/GenBank/DDBJ whole genome shotgun (WGS) entry which is preliminary data.</text>
</comment>
<dbReference type="NCBIfam" id="TIGR01879">
    <property type="entry name" value="hydantase"/>
    <property type="match status" value="1"/>
</dbReference>
<dbReference type="InterPro" id="IPR002933">
    <property type="entry name" value="Peptidase_M20"/>
</dbReference>
<dbReference type="RefSeq" id="WP_346155386.1">
    <property type="nucleotide sequence ID" value="NZ_BAAATE010000041.1"/>
</dbReference>
<dbReference type="Gene3D" id="3.30.70.360">
    <property type="match status" value="1"/>
</dbReference>
<organism evidence="4 5">
    <name type="scientific">Nonomuraea recticatena</name>
    <dbReference type="NCBI Taxonomy" id="46178"/>
    <lineage>
        <taxon>Bacteria</taxon>
        <taxon>Bacillati</taxon>
        <taxon>Actinomycetota</taxon>
        <taxon>Actinomycetes</taxon>
        <taxon>Streptosporangiales</taxon>
        <taxon>Streptosporangiaceae</taxon>
        <taxon>Nonomuraea</taxon>
    </lineage>
</organism>
<dbReference type="InterPro" id="IPR010158">
    <property type="entry name" value="Amidase_Cbmase"/>
</dbReference>
<dbReference type="NCBIfam" id="NF006771">
    <property type="entry name" value="PRK09290.1-5"/>
    <property type="match status" value="1"/>
</dbReference>
<reference evidence="5" key="1">
    <citation type="journal article" date="2019" name="Int. J. Syst. Evol. Microbiol.">
        <title>The Global Catalogue of Microorganisms (GCM) 10K type strain sequencing project: providing services to taxonomists for standard genome sequencing and annotation.</title>
        <authorList>
            <consortium name="The Broad Institute Genomics Platform"/>
            <consortium name="The Broad Institute Genome Sequencing Center for Infectious Disease"/>
            <person name="Wu L."/>
            <person name="Ma J."/>
        </authorList>
    </citation>
    <scope>NUCLEOTIDE SEQUENCE [LARGE SCALE GENOMIC DNA]</scope>
    <source>
        <strain evidence="5">JCM 6835</strain>
    </source>
</reference>
<evidence type="ECO:0000256" key="2">
    <source>
        <dbReference type="ARBA" id="ARBA00022801"/>
    </source>
</evidence>
<dbReference type="EMBL" id="BAAATE010000041">
    <property type="protein sequence ID" value="GAA2695494.1"/>
    <property type="molecule type" value="Genomic_DNA"/>
</dbReference>
<dbReference type="PIRSF" id="PIRSF001235">
    <property type="entry name" value="Amidase_carbamoylase"/>
    <property type="match status" value="1"/>
</dbReference>
<dbReference type="SUPFAM" id="SSF55031">
    <property type="entry name" value="Bacterial exopeptidase dimerisation domain"/>
    <property type="match status" value="1"/>
</dbReference>
<evidence type="ECO:0000313" key="5">
    <source>
        <dbReference type="Proteomes" id="UP001501666"/>
    </source>
</evidence>
<evidence type="ECO:0000313" key="4">
    <source>
        <dbReference type="EMBL" id="GAA2695494.1"/>
    </source>
</evidence>
<gene>
    <name evidence="4" type="ORF">GCM10010412_088350</name>
</gene>
<dbReference type="Proteomes" id="UP001501666">
    <property type="component" value="Unassembled WGS sequence"/>
</dbReference>
<keyword evidence="2 4" id="KW-0378">Hydrolase</keyword>
<keyword evidence="5" id="KW-1185">Reference proteome</keyword>
<dbReference type="Gene3D" id="3.40.630.10">
    <property type="entry name" value="Zn peptidases"/>
    <property type="match status" value="1"/>
</dbReference>
<evidence type="ECO:0000259" key="3">
    <source>
        <dbReference type="Pfam" id="PF07687"/>
    </source>
</evidence>
<dbReference type="GO" id="GO:0016787">
    <property type="term" value="F:hydrolase activity"/>
    <property type="evidence" value="ECO:0007669"/>
    <property type="project" value="UniProtKB-KW"/>
</dbReference>
<accession>A0ABP6FLD6</accession>
<dbReference type="InterPro" id="IPR011650">
    <property type="entry name" value="Peptidase_M20_dimer"/>
</dbReference>
<feature type="domain" description="Peptidase M20 dimerisation" evidence="3">
    <location>
        <begin position="217"/>
        <end position="311"/>
    </location>
</feature>
<proteinExistence type="inferred from homology"/>
<sequence>MTETTLRVNAARLMSDVRRLGAIGADPGGGMTRLAFTADDVAGRAYVTRLMEDAGLTVEVDAAGNLIGRREGRNGDAPALVLGSHIDTVIQGGAYDGAYGVLAGIEVARTLAEEGIALDHPLAVVAFCNEEGARGTMGMWGSHAFAGVLPPGAAHQVDEHGVTIADLLRSVGGDADLLDGAAWTPGSIAAYFELHVEQGGVLESLDVPIGVVESIIGRVNVSVTVEGVAGHAGTTPMEQRVDALVAAARLIEAVRSIAAEERLVLRATAGTITVDPGMWNVIPGRVRLGVEFRDASTVNMDLATDRLVGIARRVEQDSGVRVTVEAGARTEPVGCEPELQELIAKAAAEHGYLSHHLPSGAGHDAQIVARIAPIGMIFVPSAGGVSHAPTEYTAPHHLAQGADVLLSAVLKKDKIS</sequence>
<dbReference type="Pfam" id="PF07687">
    <property type="entry name" value="M20_dimer"/>
    <property type="match status" value="1"/>
</dbReference>
<comment type="similarity">
    <text evidence="1">Belongs to the peptidase M20 family.</text>
</comment>
<dbReference type="CDD" id="cd03884">
    <property type="entry name" value="M20_bAS"/>
    <property type="match status" value="1"/>
</dbReference>
<dbReference type="SUPFAM" id="SSF53187">
    <property type="entry name" value="Zn-dependent exopeptidases"/>
    <property type="match status" value="1"/>
</dbReference>
<dbReference type="PANTHER" id="PTHR32494:SF5">
    <property type="entry name" value="ALLANTOATE AMIDOHYDROLASE"/>
    <property type="match status" value="1"/>
</dbReference>
<name>A0ABP6FLD6_9ACTN</name>